<evidence type="ECO:0000256" key="3">
    <source>
        <dbReference type="ARBA" id="ARBA00022692"/>
    </source>
</evidence>
<comment type="caution">
    <text evidence="12">The sequence shown here is derived from an EMBL/GenBank/DDBJ whole genome shotgun (WGS) entry which is preliminary data.</text>
</comment>
<keyword evidence="4" id="KW-0547">Nucleotide-binding</keyword>
<feature type="compositionally biased region" description="Polar residues" evidence="10">
    <location>
        <begin position="208"/>
        <end position="217"/>
    </location>
</feature>
<dbReference type="Gene3D" id="2.70.150.10">
    <property type="entry name" value="Calcium-transporting ATPase, cytoplasmic transduction domain A"/>
    <property type="match status" value="1"/>
</dbReference>
<dbReference type="InterPro" id="IPR059000">
    <property type="entry name" value="ATPase_P-type_domA"/>
</dbReference>
<dbReference type="AlphaFoldDB" id="A0A542DQ16"/>
<evidence type="ECO:0000256" key="8">
    <source>
        <dbReference type="ARBA" id="ARBA00022989"/>
    </source>
</evidence>
<evidence type="ECO:0000256" key="5">
    <source>
        <dbReference type="ARBA" id="ARBA00022840"/>
    </source>
</evidence>
<reference evidence="12 13" key="1">
    <citation type="submission" date="2019-06" db="EMBL/GenBank/DDBJ databases">
        <title>Sequencing the genomes of 1000 actinobacteria strains.</title>
        <authorList>
            <person name="Klenk H.-P."/>
        </authorList>
    </citation>
    <scope>NUCLEOTIDE SEQUENCE [LARGE SCALE GENOMIC DNA]</scope>
    <source>
        <strain evidence="12 13">DSM 45679</strain>
    </source>
</reference>
<evidence type="ECO:0000256" key="1">
    <source>
        <dbReference type="ARBA" id="ARBA00004651"/>
    </source>
</evidence>
<dbReference type="InterPro" id="IPR001757">
    <property type="entry name" value="P_typ_ATPase"/>
</dbReference>
<keyword evidence="13" id="KW-1185">Reference proteome</keyword>
<gene>
    <name evidence="12" type="ORF">FB471_5027</name>
</gene>
<dbReference type="InterPro" id="IPR008250">
    <property type="entry name" value="ATPase_P-typ_transduc_dom_A_sf"/>
</dbReference>
<dbReference type="GO" id="GO:0016887">
    <property type="term" value="F:ATP hydrolysis activity"/>
    <property type="evidence" value="ECO:0007669"/>
    <property type="project" value="InterPro"/>
</dbReference>
<dbReference type="SUPFAM" id="SSF81665">
    <property type="entry name" value="Calcium ATPase, transmembrane domain M"/>
    <property type="match status" value="1"/>
</dbReference>
<dbReference type="Gene3D" id="1.20.1110.10">
    <property type="entry name" value="Calcium-transporting ATPase, transmembrane domain"/>
    <property type="match status" value="1"/>
</dbReference>
<evidence type="ECO:0000256" key="6">
    <source>
        <dbReference type="ARBA" id="ARBA00022842"/>
    </source>
</evidence>
<keyword evidence="6" id="KW-0460">Magnesium</keyword>
<dbReference type="FunFam" id="2.70.150.10:FF:000160">
    <property type="entry name" value="Sarcoplasmic/endoplasmic reticulum calcium ATPase 1"/>
    <property type="match status" value="1"/>
</dbReference>
<keyword evidence="7" id="KW-1278">Translocase</keyword>
<evidence type="ECO:0000256" key="9">
    <source>
        <dbReference type="ARBA" id="ARBA00023136"/>
    </source>
</evidence>
<dbReference type="EMBL" id="VFML01000001">
    <property type="protein sequence ID" value="TQJ05200.1"/>
    <property type="molecule type" value="Genomic_DNA"/>
</dbReference>
<evidence type="ECO:0000313" key="13">
    <source>
        <dbReference type="Proteomes" id="UP000320876"/>
    </source>
</evidence>
<evidence type="ECO:0000313" key="12">
    <source>
        <dbReference type="EMBL" id="TQJ05200.1"/>
    </source>
</evidence>
<keyword evidence="3" id="KW-0812">Transmembrane</keyword>
<keyword evidence="8" id="KW-1133">Transmembrane helix</keyword>
<dbReference type="Pfam" id="PF00122">
    <property type="entry name" value="E1-E2_ATPase"/>
    <property type="match status" value="1"/>
</dbReference>
<accession>A0A542DQ16</accession>
<dbReference type="Proteomes" id="UP000320876">
    <property type="component" value="Unassembled WGS sequence"/>
</dbReference>
<name>A0A542DQ16_AMYCI</name>
<feature type="region of interest" description="Disordered" evidence="10">
    <location>
        <begin position="208"/>
        <end position="228"/>
    </location>
</feature>
<proteinExistence type="predicted"/>
<keyword evidence="5" id="KW-0067">ATP-binding</keyword>
<protein>
    <submittedName>
        <fullName evidence="12">P-type E1-E2 ATPase</fullName>
    </submittedName>
</protein>
<dbReference type="InterPro" id="IPR023298">
    <property type="entry name" value="ATPase_P-typ_TM_dom_sf"/>
</dbReference>
<evidence type="ECO:0000256" key="10">
    <source>
        <dbReference type="SAM" id="MobiDB-lite"/>
    </source>
</evidence>
<evidence type="ECO:0000256" key="7">
    <source>
        <dbReference type="ARBA" id="ARBA00022967"/>
    </source>
</evidence>
<organism evidence="12 13">
    <name type="scientific">Amycolatopsis cihanbeyliensis</name>
    <dbReference type="NCBI Taxonomy" id="1128664"/>
    <lineage>
        <taxon>Bacteria</taxon>
        <taxon>Bacillati</taxon>
        <taxon>Actinomycetota</taxon>
        <taxon>Actinomycetes</taxon>
        <taxon>Pseudonocardiales</taxon>
        <taxon>Pseudonocardiaceae</taxon>
        <taxon>Amycolatopsis</taxon>
    </lineage>
</organism>
<feature type="domain" description="P-type ATPase A" evidence="11">
    <location>
        <begin position="60"/>
        <end position="174"/>
    </location>
</feature>
<dbReference type="SUPFAM" id="SSF81653">
    <property type="entry name" value="Calcium ATPase, transduction domain A"/>
    <property type="match status" value="1"/>
</dbReference>
<keyword evidence="2" id="KW-0597">Phosphoprotein</keyword>
<evidence type="ECO:0000259" key="11">
    <source>
        <dbReference type="Pfam" id="PF00122"/>
    </source>
</evidence>
<comment type="subcellular location">
    <subcellularLocation>
        <location evidence="1">Cell membrane</location>
        <topology evidence="1">Multi-pass membrane protein</topology>
    </subcellularLocation>
</comment>
<dbReference type="GO" id="GO:0005524">
    <property type="term" value="F:ATP binding"/>
    <property type="evidence" value="ECO:0007669"/>
    <property type="project" value="UniProtKB-KW"/>
</dbReference>
<evidence type="ECO:0000256" key="4">
    <source>
        <dbReference type="ARBA" id="ARBA00022741"/>
    </source>
</evidence>
<evidence type="ECO:0000256" key="2">
    <source>
        <dbReference type="ARBA" id="ARBA00022553"/>
    </source>
</evidence>
<keyword evidence="9" id="KW-0472">Membrane</keyword>
<dbReference type="NCBIfam" id="TIGR01494">
    <property type="entry name" value="ATPase_P-type"/>
    <property type="match status" value="1"/>
</dbReference>
<dbReference type="GO" id="GO:0005886">
    <property type="term" value="C:plasma membrane"/>
    <property type="evidence" value="ECO:0007669"/>
    <property type="project" value="UniProtKB-SubCell"/>
</dbReference>
<dbReference type="PANTHER" id="PTHR42861">
    <property type="entry name" value="CALCIUM-TRANSPORTING ATPASE"/>
    <property type="match status" value="1"/>
</dbReference>
<sequence length="228" mass="23948">MLAQVASPLNLVLVIAAVLAGVVERSVKEALVIGLVLALNGVPGFIQERRADQAVAALREMLSPSARVRRGGTVTDIPADDVVPGDVVMVQAGDRVPADGRVLRQVNLETDESGLTGESVPVAKSTQPLTDTAGLPDRTCMAHMTSIVTRGRADLLITATGMDTEIGKVAGLLERTDTTRTSAMNTPARSSRYYYATGDCGPRSAQCSSCRPAPSTSPRHKAWSAPQT</sequence>